<dbReference type="Pfam" id="PF00072">
    <property type="entry name" value="Response_reg"/>
    <property type="match status" value="1"/>
</dbReference>
<dbReference type="InterPro" id="IPR001789">
    <property type="entry name" value="Sig_transdc_resp-reg_receiver"/>
</dbReference>
<keyword evidence="5" id="KW-1185">Reference proteome</keyword>
<dbReference type="RefSeq" id="WP_310125991.1">
    <property type="nucleotide sequence ID" value="NZ_JAVDRP010000016.1"/>
</dbReference>
<evidence type="ECO:0000256" key="1">
    <source>
        <dbReference type="ARBA" id="ARBA00022553"/>
    </source>
</evidence>
<name>A0ABU1M029_9BURK</name>
<organism evidence="4 5">
    <name type="scientific">Paraburkholderia terricola</name>
    <dbReference type="NCBI Taxonomy" id="169427"/>
    <lineage>
        <taxon>Bacteria</taxon>
        <taxon>Pseudomonadati</taxon>
        <taxon>Pseudomonadota</taxon>
        <taxon>Betaproteobacteria</taxon>
        <taxon>Burkholderiales</taxon>
        <taxon>Burkholderiaceae</taxon>
        <taxon>Paraburkholderia</taxon>
    </lineage>
</organism>
<dbReference type="PANTHER" id="PTHR44591">
    <property type="entry name" value="STRESS RESPONSE REGULATOR PROTEIN 1"/>
    <property type="match status" value="1"/>
</dbReference>
<dbReference type="SUPFAM" id="SSF52172">
    <property type="entry name" value="CheY-like"/>
    <property type="match status" value="1"/>
</dbReference>
<evidence type="ECO:0000259" key="3">
    <source>
        <dbReference type="PROSITE" id="PS50110"/>
    </source>
</evidence>
<dbReference type="Proteomes" id="UP001264340">
    <property type="component" value="Unassembled WGS sequence"/>
</dbReference>
<dbReference type="InterPro" id="IPR011006">
    <property type="entry name" value="CheY-like_superfamily"/>
</dbReference>
<sequence length="245" mass="26564">MFVGKPDFLLDAVQQLLLFVVICHRLAAFVRIVGCPSMKRAANPSEAGCCRPPAGAENRILSRRQGVFGAPGISGLRPWHAGRSRRSWYPLSARLLQQEREMPDAGTSMQPTECRPTVLLVDDHEESAHAWSTVLRMNGWEVVWAPDGNAALALARLARPDLLITDWNMPGRDGPGLCRAFREDLALASVPIILASSLQFPHGAAVLHDHFLQKPVQPSTLLAAMSGLLDGFAIWPAPADTPAAG</sequence>
<evidence type="ECO:0000256" key="2">
    <source>
        <dbReference type="PROSITE-ProRule" id="PRU00169"/>
    </source>
</evidence>
<dbReference type="InterPro" id="IPR050595">
    <property type="entry name" value="Bact_response_regulator"/>
</dbReference>
<dbReference type="Gene3D" id="3.40.50.2300">
    <property type="match status" value="1"/>
</dbReference>
<keyword evidence="1 2" id="KW-0597">Phosphoprotein</keyword>
<protein>
    <submittedName>
        <fullName evidence="4">CheY-like chemotaxis protein</fullName>
    </submittedName>
</protein>
<feature type="domain" description="Response regulatory" evidence="3">
    <location>
        <begin position="117"/>
        <end position="229"/>
    </location>
</feature>
<comment type="caution">
    <text evidence="4">The sequence shown here is derived from an EMBL/GenBank/DDBJ whole genome shotgun (WGS) entry which is preliminary data.</text>
</comment>
<dbReference type="PROSITE" id="PS50110">
    <property type="entry name" value="RESPONSE_REGULATORY"/>
    <property type="match status" value="1"/>
</dbReference>
<evidence type="ECO:0000313" key="5">
    <source>
        <dbReference type="Proteomes" id="UP001264340"/>
    </source>
</evidence>
<dbReference type="EMBL" id="JAVDRP010000016">
    <property type="protein sequence ID" value="MDR6412211.1"/>
    <property type="molecule type" value="Genomic_DNA"/>
</dbReference>
<reference evidence="4 5" key="1">
    <citation type="submission" date="2023-07" db="EMBL/GenBank/DDBJ databases">
        <title>Sorghum-associated microbial communities from plants grown in Nebraska, USA.</title>
        <authorList>
            <person name="Schachtman D."/>
        </authorList>
    </citation>
    <scope>NUCLEOTIDE SEQUENCE [LARGE SCALE GENOMIC DNA]</scope>
    <source>
        <strain evidence="4 5">DS1316</strain>
    </source>
</reference>
<gene>
    <name evidence="4" type="ORF">J2804_005646</name>
</gene>
<evidence type="ECO:0000313" key="4">
    <source>
        <dbReference type="EMBL" id="MDR6412211.1"/>
    </source>
</evidence>
<feature type="modified residue" description="4-aspartylphosphate" evidence="2">
    <location>
        <position position="166"/>
    </location>
</feature>
<proteinExistence type="predicted"/>
<dbReference type="SMART" id="SM00448">
    <property type="entry name" value="REC"/>
    <property type="match status" value="1"/>
</dbReference>
<accession>A0ABU1M029</accession>
<dbReference type="PANTHER" id="PTHR44591:SF3">
    <property type="entry name" value="RESPONSE REGULATORY DOMAIN-CONTAINING PROTEIN"/>
    <property type="match status" value="1"/>
</dbReference>